<feature type="compositionally biased region" description="Low complexity" evidence="4">
    <location>
        <begin position="1065"/>
        <end position="1081"/>
    </location>
</feature>
<evidence type="ECO:0000256" key="4">
    <source>
        <dbReference type="SAM" id="MobiDB-lite"/>
    </source>
</evidence>
<dbReference type="SMART" id="SM00368">
    <property type="entry name" value="LRR_RI"/>
    <property type="match status" value="6"/>
</dbReference>
<reference evidence="6 7" key="1">
    <citation type="submission" date="2019-07" db="EMBL/GenBank/DDBJ databases">
        <title>Genomes of Cafeteria roenbergensis.</title>
        <authorList>
            <person name="Fischer M.G."/>
            <person name="Hackl T."/>
            <person name="Roman M."/>
        </authorList>
    </citation>
    <scope>NUCLEOTIDE SEQUENCE [LARGE SCALE GENOMIC DNA]</scope>
    <source>
        <strain evidence="6 7">BVI</strain>
    </source>
</reference>
<feature type="region of interest" description="Disordered" evidence="4">
    <location>
        <begin position="2498"/>
        <end position="2556"/>
    </location>
</feature>
<evidence type="ECO:0000256" key="1">
    <source>
        <dbReference type="ARBA" id="ARBA00022468"/>
    </source>
</evidence>
<name>A0A5A8C9F2_CAFRO</name>
<dbReference type="Pfam" id="PF02263">
    <property type="entry name" value="GBP"/>
    <property type="match status" value="2"/>
</dbReference>
<dbReference type="Gene3D" id="3.40.50.300">
    <property type="entry name" value="P-loop containing nucleotide triphosphate hydrolases"/>
    <property type="match status" value="2"/>
</dbReference>
<feature type="domain" description="Guanylate-binding protein N-terminal" evidence="5">
    <location>
        <begin position="28"/>
        <end position="135"/>
    </location>
</feature>
<feature type="compositionally biased region" description="Low complexity" evidence="4">
    <location>
        <begin position="2523"/>
        <end position="2538"/>
    </location>
</feature>
<keyword evidence="1" id="KW-0343">GTPase activation</keyword>
<dbReference type="InterPro" id="IPR027417">
    <property type="entry name" value="P-loop_NTPase"/>
</dbReference>
<evidence type="ECO:0000313" key="6">
    <source>
        <dbReference type="EMBL" id="KAA0149732.1"/>
    </source>
</evidence>
<proteinExistence type="predicted"/>
<dbReference type="GO" id="GO:0005829">
    <property type="term" value="C:cytosol"/>
    <property type="evidence" value="ECO:0007669"/>
    <property type="project" value="TreeGrafter"/>
</dbReference>
<dbReference type="PANTHER" id="PTHR24113">
    <property type="entry name" value="RAN GTPASE-ACTIVATING PROTEIN 1"/>
    <property type="match status" value="1"/>
</dbReference>
<feature type="compositionally biased region" description="Pro residues" evidence="4">
    <location>
        <begin position="1082"/>
        <end position="1097"/>
    </location>
</feature>
<dbReference type="GO" id="GO:0003924">
    <property type="term" value="F:GTPase activity"/>
    <property type="evidence" value="ECO:0007669"/>
    <property type="project" value="InterPro"/>
</dbReference>
<evidence type="ECO:0000313" key="7">
    <source>
        <dbReference type="Proteomes" id="UP000323011"/>
    </source>
</evidence>
<comment type="caution">
    <text evidence="6">The sequence shown here is derived from an EMBL/GenBank/DDBJ whole genome shotgun (WGS) entry which is preliminary data.</text>
</comment>
<feature type="compositionally biased region" description="Acidic residues" evidence="4">
    <location>
        <begin position="1048"/>
        <end position="1064"/>
    </location>
</feature>
<dbReference type="GO" id="GO:0031267">
    <property type="term" value="F:small GTPase binding"/>
    <property type="evidence" value="ECO:0007669"/>
    <property type="project" value="TreeGrafter"/>
</dbReference>
<feature type="domain" description="Guanylate-binding protein N-terminal" evidence="5">
    <location>
        <begin position="1486"/>
        <end position="1593"/>
    </location>
</feature>
<dbReference type="PANTHER" id="PTHR24113:SF12">
    <property type="entry name" value="RAN GTPASE-ACTIVATING PROTEIN 1"/>
    <property type="match status" value="1"/>
</dbReference>
<evidence type="ECO:0000256" key="2">
    <source>
        <dbReference type="ARBA" id="ARBA00022614"/>
    </source>
</evidence>
<dbReference type="InterPro" id="IPR032675">
    <property type="entry name" value="LRR_dom_sf"/>
</dbReference>
<dbReference type="InterPro" id="IPR015894">
    <property type="entry name" value="Guanylate-bd_N"/>
</dbReference>
<dbReference type="SUPFAM" id="SSF52540">
    <property type="entry name" value="P-loop containing nucleoside triphosphate hydrolases"/>
    <property type="match status" value="2"/>
</dbReference>
<sequence>MAAAAGAAPPDAWLAVVSLVKLDEATGRLKVGEEGLRAIAALPPDAKVVVLAILGKLHAGKSTTMNAAARAAMGEPLPADLSTLVTPFKVTGKAARTTHGIDMVVLRLPEASETGITHVILLDVEGLERDNEDQQHGNLLAVAADALSTTLGFQMPSTLAPAEVNAFLAPIVAARSGLRGDRGHDAEPDKDLLLLSRGKPYQDYPKAENLTRNGGAPIGVAGMYRRVEACFLAPTRFAPEAASEALQAACASALHLALDRTAPAIDKDALSARLSSLASVFDGTMEVADFGKTLVKNLVTSVVTAKLVWQDPVDTEIPIDERFAVLKGLDSYCDAPPRTEERSTAIDAWRTAQALVASDPSMMLHPKLLSEDELLKLTTPEGATLARIQDTRKECADLLACGGEASNKVFFMRVWHDNLLAALRRGDATVAGTSAWCGRKAVVGTPATVQECMARDPRSFIAADPKVCKPAEALLDPALALAAVAGATSGDAAAGAALPTALGDIDKLVLANMLRSQALDAVISTCRPDAILTVASNVSKYWKHYYGHMLPEELGSAPPFKMWVDSDRSGTWASCLRVAAARMLNCQPDRSPGLFPWARDLDVQTLVADGLVGGSETDAALAEAGVRMPCEDPATRNLATALCALRNLGMNADAEPSVGGEVRPHDVMPLSLLAAATRGKDAVSLLQVILGCNPLSERMARTVVLQARPDVGADDKCGAWERSTLARGLICAEVSPRTPATEPGLRSNALNAGAHLGHALAAKGECVLDFETLGMPPRADPSKPKATGPTKADVSDAALTARIIRNSLATQRDSCGLLPATVAAVHGHAETTRRLLDWKPDLRDLEPVAWADRDAIDVATLAAASPDELIAAKASLRRVDWAAPLFDMPGPGERKAHLLLHVEAKAEAPDDVVAALMRILPQHVLTLPGPSGETAIELALRDEEFAPKLVGRLLARGVQFETRAQAEMAERISAIPDAACAAVDRFRPAASRGGLTELHYLCRSGLGEPIARLCAAAPQRAALATRDGRMPAQLWQPPRATAGAAPAGDDEAGEDDSPADDDPPCEAAPSTEHAPAAGEPASAPPATRPRPGAPRLPPACLNPATALVAALEHACATNPDSMTTAFAEDAEQHARCLKGLEQLVASPRLAGFVEAARMDMEHAWDGRSAEQRDFLRRCLGPTFAGGHAIGSSDGRMARQQLWRELLHPTSRRLDETDGLPLTPMAAEALVRSEWRAQLQPPLADTALSAWAPEDGLAMELTPVAVEILSTAAKQANWTRDTMASMPPRLLSARKLTLLGAVDAAMLPGLARALPGVTHLRYHGATSDGILRLAEALADWRCVEVLELQGAKYDVAAMEAFGPALRELPRLRALRIGGNDPEDSSPTTKLIDCLGGLSSLQQLNLAGRRISNRGAKTLAAALGGMEQLRSLVLSGCAIAKRGIQDIAVALRGRRITTLVLSGNSITDGAAAELAVVSLVKLDEATGRLKVGEEGLRAIAALPPDAKVVVLAILGKLHAGKSTTMNAAARVAMGEPLPADLSTLVTPFKVTGKASRTTHGIDMVVLRLPEASETGITHVILLDVEGLERDNEDQQHGNLLAVAADALSTTLGFQMPSTLAPAEVKFFLAPIVDARSGLRGDRGHDAEPDKDLLLLSRGKPYQDYPKAENLTRDGGAPIGVAGMYRRVEACFLAPTGFAPEAASEALQAACASALRLALDRTAPAIDKDALSARLSSLASVFDGTMEVADFGKTLVKNLVTSVVTAKLVWQDPVDTEIPIDERFAVPKGLDSYCDAPPRTEERSTAIDAWRTAQALVASDPSLMLHPKLLSEDEILKLTTPEGATLARIQDTRKECADLLACSGEASNKVFFMRVWHDNLLAALRRGDATVAGTSAWCGRKAVVGTPATVQECMVRDPRSFIAADPKVCKPAEALLDPALALAAVAGATSGDAAAGAALPTALGDIDKLVLANMLRSQALDAVISTCRPDAILTVASNVSKYWKHYYGHMLPEELGSAPPFKMWVDSDRSGTWASCLRVAAARMLNCQPDRSPGLFPWARDLDVQTLVADGLVGGSETDAALAEAGVRMPCEDPATRNLATALCALRNLGMNADAEPSVGGEVRPHDVMPLSLLAAATRGKDAVSLLQVILGCNPLSERMARTVVLQARPEVGDDDKCGAWERSTLARGFICAEVSPRTPATKPGLRSNALNAGAHLGHALAAKGECVLDFETLGMPPRADPSKPKATGPTKADVSHAALTAMIIRNSLATQRDSCGLLPATVAAVHGHAETTRRLLDWKPDLRDLEPVAWADRDAIDVATLAAASPDELIAAKASLRRVDWAAPLFDMPGPGERKAHLLLHVEAKAEASDDVVAALMRILPQHVLTLPGPSGETAIELALRDEELATNLVGLLLARGVQFETRAQAEMAERISAIPDAACAAVDRFRPAASRGGLTELHYLCRSGLGEPIARLCAAAPQRAALATRDGRMPAQLWQLPRATAGAAPAGDDEAGEDYSPADDDPPCEAAPSTEHAPAAGEPAPAPPATRPRPGASRLPPACLNPATALVAALEHACATNPDSMTTAFAEDAEQHARCLKGLEQLVASPRLAGFVEAARMDMEHAWDGRSAEQRDFLRRCLGPTFAGGHAIGSSEGRMARQQLWRELLHPTSRRLDETDGLPLTPMAAEALVRSEWRAQLQPPLADTALSAWAPEDGLAMELTPVAVEILSTAAKQANWTRDTMASMPPRLLSARKLTLLGAVDAAMLPGLARALPGVTHLRYHGATSDGILRLAEALADWRCVEVLELQGAKYDVAAMEAFGPALRELPRLRALRIGGNDPEDSSPTTKLIDCLGGLSSLQQLNLAGRRISNRGAKTLAAALGGMEQLRSLVLSGCAIAKRGIQDIAVALRGRRITTLVLSGNSITDGAAAEVIATVRGLPYLATLRLSGAGLCQESALGLMEAVGECGMLEELELNDNADLFAAPAAPGRGAAAAAAAGAGGDSPSATLLDAACSALARCPRLRVVRMTGAGLPSDAAKRIKALLPKDCETQF</sequence>
<dbReference type="GO" id="GO:0005634">
    <property type="term" value="C:nucleus"/>
    <property type="evidence" value="ECO:0007669"/>
    <property type="project" value="TreeGrafter"/>
</dbReference>
<keyword evidence="2" id="KW-0433">Leucine-rich repeat</keyword>
<accession>A0A5A8C9F2</accession>
<dbReference type="GO" id="GO:0005525">
    <property type="term" value="F:GTP binding"/>
    <property type="evidence" value="ECO:0007669"/>
    <property type="project" value="InterPro"/>
</dbReference>
<dbReference type="Gene3D" id="3.80.10.10">
    <property type="entry name" value="Ribonuclease Inhibitor"/>
    <property type="match status" value="2"/>
</dbReference>
<dbReference type="InterPro" id="IPR027038">
    <property type="entry name" value="RanGap"/>
</dbReference>
<feature type="compositionally biased region" description="Acidic residues" evidence="4">
    <location>
        <begin position="2506"/>
        <end position="2522"/>
    </location>
</feature>
<dbReference type="SUPFAM" id="SSF52047">
    <property type="entry name" value="RNI-like"/>
    <property type="match status" value="2"/>
</dbReference>
<keyword evidence="7" id="KW-1185">Reference proteome</keyword>
<evidence type="ECO:0000256" key="3">
    <source>
        <dbReference type="ARBA" id="ARBA00022737"/>
    </source>
</evidence>
<evidence type="ECO:0000259" key="5">
    <source>
        <dbReference type="Pfam" id="PF02263"/>
    </source>
</evidence>
<organism evidence="6 7">
    <name type="scientific">Cafeteria roenbergensis</name>
    <name type="common">Marine flagellate</name>
    <dbReference type="NCBI Taxonomy" id="33653"/>
    <lineage>
        <taxon>Eukaryota</taxon>
        <taxon>Sar</taxon>
        <taxon>Stramenopiles</taxon>
        <taxon>Bigyra</taxon>
        <taxon>Opalozoa</taxon>
        <taxon>Bicosoecida</taxon>
        <taxon>Cafeteriaceae</taxon>
        <taxon>Cafeteria</taxon>
    </lineage>
</organism>
<gene>
    <name evidence="6" type="ORF">FNF29_05743</name>
</gene>
<dbReference type="GO" id="GO:0006913">
    <property type="term" value="P:nucleocytoplasmic transport"/>
    <property type="evidence" value="ECO:0007669"/>
    <property type="project" value="TreeGrafter"/>
</dbReference>
<dbReference type="Proteomes" id="UP000323011">
    <property type="component" value="Unassembled WGS sequence"/>
</dbReference>
<keyword evidence="3" id="KW-0677">Repeat</keyword>
<dbReference type="GO" id="GO:0005096">
    <property type="term" value="F:GTPase activator activity"/>
    <property type="evidence" value="ECO:0007669"/>
    <property type="project" value="UniProtKB-KW"/>
</dbReference>
<protein>
    <recommendedName>
        <fullName evidence="5">Guanylate-binding protein N-terminal domain-containing protein</fullName>
    </recommendedName>
</protein>
<feature type="region of interest" description="Disordered" evidence="4">
    <location>
        <begin position="1039"/>
        <end position="1098"/>
    </location>
</feature>
<dbReference type="EMBL" id="VLTN01000040">
    <property type="protein sequence ID" value="KAA0149732.1"/>
    <property type="molecule type" value="Genomic_DNA"/>
</dbReference>
<dbReference type="GO" id="GO:0048471">
    <property type="term" value="C:perinuclear region of cytoplasm"/>
    <property type="evidence" value="ECO:0007669"/>
    <property type="project" value="TreeGrafter"/>
</dbReference>